<protein>
    <submittedName>
        <fullName evidence="1">Uncharacterized protein</fullName>
    </submittedName>
</protein>
<reference evidence="1" key="1">
    <citation type="submission" date="2014-09" db="EMBL/GenBank/DDBJ databases">
        <authorList>
            <person name="Magalhaes I.L.F."/>
            <person name="Oliveira U."/>
            <person name="Santos F.R."/>
            <person name="Vidigal T.H.D.A."/>
            <person name="Brescovit A.D."/>
            <person name="Santos A.J."/>
        </authorList>
    </citation>
    <scope>NUCLEOTIDE SEQUENCE</scope>
    <source>
        <tissue evidence="1">Shoot tissue taken approximately 20 cm above the soil surface</tissue>
    </source>
</reference>
<proteinExistence type="predicted"/>
<accession>A0A0A8Y1A5</accession>
<dbReference type="AlphaFoldDB" id="A0A0A8Y1A5"/>
<dbReference type="EMBL" id="GBRH01279097">
    <property type="protein sequence ID" value="JAD18798.1"/>
    <property type="molecule type" value="Transcribed_RNA"/>
</dbReference>
<name>A0A0A8Y1A5_ARUDO</name>
<reference evidence="1" key="2">
    <citation type="journal article" date="2015" name="Data Brief">
        <title>Shoot transcriptome of the giant reed, Arundo donax.</title>
        <authorList>
            <person name="Barrero R.A."/>
            <person name="Guerrero F.D."/>
            <person name="Moolhuijzen P."/>
            <person name="Goolsby J.A."/>
            <person name="Tidwell J."/>
            <person name="Bellgard S.E."/>
            <person name="Bellgard M.I."/>
        </authorList>
    </citation>
    <scope>NUCLEOTIDE SEQUENCE</scope>
    <source>
        <tissue evidence="1">Shoot tissue taken approximately 20 cm above the soil surface</tissue>
    </source>
</reference>
<evidence type="ECO:0000313" key="1">
    <source>
        <dbReference type="EMBL" id="JAD18798.1"/>
    </source>
</evidence>
<sequence>MIIFDEFFVFLVKFPAFSSSLQSGNAPCSWFADKSTKTKFSK</sequence>
<organism evidence="1">
    <name type="scientific">Arundo donax</name>
    <name type="common">Giant reed</name>
    <name type="synonym">Donax arundinaceus</name>
    <dbReference type="NCBI Taxonomy" id="35708"/>
    <lineage>
        <taxon>Eukaryota</taxon>
        <taxon>Viridiplantae</taxon>
        <taxon>Streptophyta</taxon>
        <taxon>Embryophyta</taxon>
        <taxon>Tracheophyta</taxon>
        <taxon>Spermatophyta</taxon>
        <taxon>Magnoliopsida</taxon>
        <taxon>Liliopsida</taxon>
        <taxon>Poales</taxon>
        <taxon>Poaceae</taxon>
        <taxon>PACMAD clade</taxon>
        <taxon>Arundinoideae</taxon>
        <taxon>Arundineae</taxon>
        <taxon>Arundo</taxon>
    </lineage>
</organism>